<dbReference type="InterPro" id="IPR000330">
    <property type="entry name" value="SNF2_N"/>
</dbReference>
<dbReference type="PANTHER" id="PTHR45629:SF7">
    <property type="entry name" value="DNA EXCISION REPAIR PROTEIN ERCC-6-RELATED"/>
    <property type="match status" value="1"/>
</dbReference>
<protein>
    <submittedName>
        <fullName evidence="4">SNF2 family N-terminal domain-containing protein</fullName>
    </submittedName>
</protein>
<name>A0A7C8M8X1_9PLEO</name>
<sequence length="122" mass="13748">MPQTPTPQHPKHYLLPHQKLGLDRLKQWMDDPSAKGGILADEIGLGKTLLAISALATRPPAKGKSAFIVVPAGLMRNWKDELHRSVSPIHFRMLCIHNEREFTRSKAEVSDPTLVSSYDTRW</sequence>
<proteinExistence type="predicted"/>
<dbReference type="GO" id="GO:0005524">
    <property type="term" value="F:ATP binding"/>
    <property type="evidence" value="ECO:0007669"/>
    <property type="project" value="InterPro"/>
</dbReference>
<dbReference type="AlphaFoldDB" id="A0A7C8M8X1"/>
<reference evidence="4 5" key="1">
    <citation type="submission" date="2020-01" db="EMBL/GenBank/DDBJ databases">
        <authorList>
            <consortium name="DOE Joint Genome Institute"/>
            <person name="Haridas S."/>
            <person name="Albert R."/>
            <person name="Binder M."/>
            <person name="Bloem J."/>
            <person name="Labutti K."/>
            <person name="Salamov A."/>
            <person name="Andreopoulos B."/>
            <person name="Baker S.E."/>
            <person name="Barry K."/>
            <person name="Bills G."/>
            <person name="Bluhm B.H."/>
            <person name="Cannon C."/>
            <person name="Castanera R."/>
            <person name="Culley D.E."/>
            <person name="Daum C."/>
            <person name="Ezra D."/>
            <person name="Gonzalez J.B."/>
            <person name="Henrissat B."/>
            <person name="Kuo A."/>
            <person name="Liang C."/>
            <person name="Lipzen A."/>
            <person name="Lutzoni F."/>
            <person name="Magnuson J."/>
            <person name="Mondo S."/>
            <person name="Nolan M."/>
            <person name="Ohm R."/>
            <person name="Pangilinan J."/>
            <person name="Park H.-J.H."/>
            <person name="Ramirez L."/>
            <person name="Alfaro M."/>
            <person name="Sun H."/>
            <person name="Tritt A."/>
            <person name="Yoshinaga Y."/>
            <person name="Zwiers L.-H.L."/>
            <person name="Turgeon B.G."/>
            <person name="Goodwin S.B."/>
            <person name="Spatafora J.W."/>
            <person name="Crous P.W."/>
            <person name="Grigoriev I.V."/>
        </authorList>
    </citation>
    <scope>NUCLEOTIDE SEQUENCE [LARGE SCALE GENOMIC DNA]</scope>
    <source>
        <strain evidence="4 5">CBS 611.86</strain>
    </source>
</reference>
<keyword evidence="1" id="KW-0547">Nucleotide-binding</keyword>
<comment type="caution">
    <text evidence="4">The sequence shown here is derived from an EMBL/GenBank/DDBJ whole genome shotgun (WGS) entry which is preliminary data.</text>
</comment>
<dbReference type="PANTHER" id="PTHR45629">
    <property type="entry name" value="SNF2/RAD54 FAMILY MEMBER"/>
    <property type="match status" value="1"/>
</dbReference>
<dbReference type="SUPFAM" id="SSF52540">
    <property type="entry name" value="P-loop containing nucleoside triphosphate hydrolases"/>
    <property type="match status" value="1"/>
</dbReference>
<feature type="domain" description="SNF2 N-terminal" evidence="3">
    <location>
        <begin position="28"/>
        <end position="119"/>
    </location>
</feature>
<evidence type="ECO:0000259" key="3">
    <source>
        <dbReference type="Pfam" id="PF00176"/>
    </source>
</evidence>
<evidence type="ECO:0000256" key="2">
    <source>
        <dbReference type="ARBA" id="ARBA00022840"/>
    </source>
</evidence>
<dbReference type="Gene3D" id="3.40.50.10810">
    <property type="entry name" value="Tandem AAA-ATPase domain"/>
    <property type="match status" value="1"/>
</dbReference>
<dbReference type="InterPro" id="IPR038718">
    <property type="entry name" value="SNF2-like_sf"/>
</dbReference>
<evidence type="ECO:0000313" key="5">
    <source>
        <dbReference type="Proteomes" id="UP000481861"/>
    </source>
</evidence>
<dbReference type="EMBL" id="JAADJZ010000025">
    <property type="protein sequence ID" value="KAF2866902.1"/>
    <property type="molecule type" value="Genomic_DNA"/>
</dbReference>
<gene>
    <name evidence="4" type="ORF">BDV95DRAFT_611195</name>
</gene>
<dbReference type="InterPro" id="IPR027417">
    <property type="entry name" value="P-loop_NTPase"/>
</dbReference>
<evidence type="ECO:0000256" key="1">
    <source>
        <dbReference type="ARBA" id="ARBA00022741"/>
    </source>
</evidence>
<keyword evidence="2" id="KW-0067">ATP-binding</keyword>
<dbReference type="Proteomes" id="UP000481861">
    <property type="component" value="Unassembled WGS sequence"/>
</dbReference>
<dbReference type="InterPro" id="IPR050496">
    <property type="entry name" value="SNF2_RAD54_helicase_repair"/>
</dbReference>
<keyword evidence="5" id="KW-1185">Reference proteome</keyword>
<dbReference type="Pfam" id="PF00176">
    <property type="entry name" value="SNF2-rel_dom"/>
    <property type="match status" value="1"/>
</dbReference>
<evidence type="ECO:0000313" key="4">
    <source>
        <dbReference type="EMBL" id="KAF2866902.1"/>
    </source>
</evidence>
<organism evidence="4 5">
    <name type="scientific">Massariosphaeria phaeospora</name>
    <dbReference type="NCBI Taxonomy" id="100035"/>
    <lineage>
        <taxon>Eukaryota</taxon>
        <taxon>Fungi</taxon>
        <taxon>Dikarya</taxon>
        <taxon>Ascomycota</taxon>
        <taxon>Pezizomycotina</taxon>
        <taxon>Dothideomycetes</taxon>
        <taxon>Pleosporomycetidae</taxon>
        <taxon>Pleosporales</taxon>
        <taxon>Pleosporales incertae sedis</taxon>
        <taxon>Massariosphaeria</taxon>
    </lineage>
</organism>
<accession>A0A7C8M8X1</accession>
<dbReference type="OrthoDB" id="3886847at2759"/>